<keyword evidence="4" id="KW-0158">Chromosome</keyword>
<dbReference type="EMBL" id="JAAIUW010000009">
    <property type="protein sequence ID" value="KAF7815839.1"/>
    <property type="molecule type" value="Genomic_DNA"/>
</dbReference>
<dbReference type="Pfam" id="PF05192">
    <property type="entry name" value="MutS_III"/>
    <property type="match status" value="1"/>
</dbReference>
<evidence type="ECO:0000256" key="6">
    <source>
        <dbReference type="ARBA" id="ARBA00022840"/>
    </source>
</evidence>
<gene>
    <name evidence="13" type="ORF">G2W53_029808</name>
</gene>
<sequence length="789" mass="89849">MEEIDEIEAVPQVYMTCILHGHRIGVSYYDSSTRQLYVLEVWDDGDTGFPLIDLGLSVFLSSYYCILVFDLPHSYNVSAVKYQADPLRGRFTYFSDADDVDKAPTVKLVKSSIFSYEQAWHRLIYLRVAGMVDGLNVKERICYLNSMMDLGSEMQVRASGGLLAILENERIVDTLEQKESGNASIAIDSIAEVSLNKFLKLDAAAHEALQIFQIDKHPSHMGIGRAKEGFSVFGMMNKCVTPPGRRLLRNWFLRPILDLEILNYRLNAISFFICSEELVASLHETLKSVKDIPYLLKSIRALLHINKIFEVGISEGLQEELKYLNLDIVDKAISCITTELTYVYELVIGVIDVNRTKEKGYATVVKEGFCDELDELRQIYEELPEFLEEVSLLELALLPDLYKDRLVPCIVYIQQIGYLMCIFEEKLEETTLEKLEDWEFTFSDVDGETKRFFYRTPKTRELDSLLGDIYHKILDMERAITRDLLTHILVFSTHLIKATNFAAELDCFLSLAMVARQNNYVRPLLTEESLIDIKNGRHVLQEMTVDTFIPNDTKILRDDEICFQVALIVFLSHIGSFVPADAATVGLTDRIFCATGSRLMTAEQSTFMIDLHQVGMMLRHATSQSLCLVDEFGKGTLTEDGIGLLGGTISHFVTCNETPKVFVCTHLTELLQERYLDKSTKIQLQTMSVLRPDNNSTRMEDIVFLYRLVPGLAHHSYGLHCAQLAGVPNEVIERAEIVLDAVVNNKNIERLCNENISAQDRLYKDAMEKLLHFDINKGDLNLFFQDMFP</sequence>
<reference evidence="13" key="1">
    <citation type="submission" date="2020-09" db="EMBL/GenBank/DDBJ databases">
        <title>Genome-Enabled Discovery of Anthraquinone Biosynthesis in Senna tora.</title>
        <authorList>
            <person name="Kang S.-H."/>
            <person name="Pandey R.P."/>
            <person name="Lee C.-M."/>
            <person name="Sim J.-S."/>
            <person name="Jeong J.-T."/>
            <person name="Choi B.-S."/>
            <person name="Jung M."/>
            <person name="Ginzburg D."/>
            <person name="Zhao K."/>
            <person name="Won S.Y."/>
            <person name="Oh T.-J."/>
            <person name="Yu Y."/>
            <person name="Kim N.-H."/>
            <person name="Lee O.R."/>
            <person name="Lee T.-H."/>
            <person name="Bashyal P."/>
            <person name="Kim T.-S."/>
            <person name="Lee W.-H."/>
            <person name="Kawkins C."/>
            <person name="Kim C.-K."/>
            <person name="Kim J.S."/>
            <person name="Ahn B.O."/>
            <person name="Rhee S.Y."/>
            <person name="Sohng J.K."/>
        </authorList>
    </citation>
    <scope>NUCLEOTIDE SEQUENCE</scope>
    <source>
        <tissue evidence="13">Leaf</tissue>
    </source>
</reference>
<dbReference type="Pfam" id="PF00488">
    <property type="entry name" value="MutS_V"/>
    <property type="match status" value="1"/>
</dbReference>
<dbReference type="InterPro" id="IPR000432">
    <property type="entry name" value="DNA_mismatch_repair_MutS_C"/>
</dbReference>
<dbReference type="PANTHER" id="PTHR11361:SF20">
    <property type="entry name" value="MUTS PROTEIN HOMOLOG 5"/>
    <property type="match status" value="1"/>
</dbReference>
<keyword evidence="8" id="KW-0539">Nucleus</keyword>
<dbReference type="GO" id="GO:0005634">
    <property type="term" value="C:nucleus"/>
    <property type="evidence" value="ECO:0007669"/>
    <property type="project" value="UniProtKB-SubCell"/>
</dbReference>
<evidence type="ECO:0000256" key="8">
    <source>
        <dbReference type="ARBA" id="ARBA00023242"/>
    </source>
</evidence>
<comment type="caution">
    <text evidence="13">The sequence shown here is derived from an EMBL/GenBank/DDBJ whole genome shotgun (WGS) entry which is preliminary data.</text>
</comment>
<evidence type="ECO:0000256" key="9">
    <source>
        <dbReference type="ARBA" id="ARBA00023254"/>
    </source>
</evidence>
<dbReference type="SMART" id="SM00533">
    <property type="entry name" value="MUTSd"/>
    <property type="match status" value="1"/>
</dbReference>
<evidence type="ECO:0000313" key="14">
    <source>
        <dbReference type="Proteomes" id="UP000634136"/>
    </source>
</evidence>
<dbReference type="GO" id="GO:0005694">
    <property type="term" value="C:chromosome"/>
    <property type="evidence" value="ECO:0007669"/>
    <property type="project" value="UniProtKB-SubCell"/>
</dbReference>
<dbReference type="PIRSF" id="PIRSF037677">
    <property type="entry name" value="DNA_mis_repair_Msh6"/>
    <property type="match status" value="1"/>
</dbReference>
<feature type="domain" description="DNA mismatch repair proteins mutS family" evidence="12">
    <location>
        <begin position="625"/>
        <end position="641"/>
    </location>
</feature>
<keyword evidence="9" id="KW-0469">Meiosis</keyword>
<dbReference type="Gene3D" id="1.10.1420.10">
    <property type="match status" value="1"/>
</dbReference>
<dbReference type="InterPro" id="IPR036187">
    <property type="entry name" value="DNA_mismatch_repair_MutS_sf"/>
</dbReference>
<evidence type="ECO:0000256" key="3">
    <source>
        <dbReference type="ARBA" id="ARBA00006271"/>
    </source>
</evidence>
<dbReference type="Proteomes" id="UP000634136">
    <property type="component" value="Unassembled WGS sequence"/>
</dbReference>
<accession>A0A834WG49</accession>
<dbReference type="SMART" id="SM00534">
    <property type="entry name" value="MUTSac"/>
    <property type="match status" value="1"/>
</dbReference>
<dbReference type="GO" id="GO:0006298">
    <property type="term" value="P:mismatch repair"/>
    <property type="evidence" value="ECO:0007669"/>
    <property type="project" value="InterPro"/>
</dbReference>
<evidence type="ECO:0000256" key="11">
    <source>
        <dbReference type="ARBA" id="ARBA00077470"/>
    </source>
</evidence>
<keyword evidence="5" id="KW-0547">Nucleotide-binding</keyword>
<protein>
    <recommendedName>
        <fullName evidence="10">DNA mismatch repair protein MSH5</fullName>
    </recommendedName>
    <alternativeName>
        <fullName evidence="11">MutS protein homolog 5</fullName>
    </alternativeName>
</protein>
<dbReference type="SUPFAM" id="SSF48334">
    <property type="entry name" value="DNA repair protein MutS, domain III"/>
    <property type="match status" value="1"/>
</dbReference>
<dbReference type="InterPro" id="IPR027417">
    <property type="entry name" value="P-loop_NTPase"/>
</dbReference>
<dbReference type="PANTHER" id="PTHR11361">
    <property type="entry name" value="DNA MISMATCH REPAIR PROTEIN MUTS FAMILY MEMBER"/>
    <property type="match status" value="1"/>
</dbReference>
<dbReference type="OrthoDB" id="29596at2759"/>
<evidence type="ECO:0000259" key="12">
    <source>
        <dbReference type="PROSITE" id="PS00486"/>
    </source>
</evidence>
<evidence type="ECO:0000313" key="13">
    <source>
        <dbReference type="EMBL" id="KAF7815839.1"/>
    </source>
</evidence>
<keyword evidence="14" id="KW-1185">Reference proteome</keyword>
<dbReference type="GO" id="GO:0140664">
    <property type="term" value="F:ATP-dependent DNA damage sensor activity"/>
    <property type="evidence" value="ECO:0007669"/>
    <property type="project" value="InterPro"/>
</dbReference>
<dbReference type="Gene3D" id="3.40.50.300">
    <property type="entry name" value="P-loop containing nucleotide triphosphate hydrolases"/>
    <property type="match status" value="1"/>
</dbReference>
<evidence type="ECO:0000256" key="4">
    <source>
        <dbReference type="ARBA" id="ARBA00022454"/>
    </source>
</evidence>
<dbReference type="PROSITE" id="PS00486">
    <property type="entry name" value="DNA_MISMATCH_REPAIR_2"/>
    <property type="match status" value="1"/>
</dbReference>
<dbReference type="InterPro" id="IPR017261">
    <property type="entry name" value="DNA_mismatch_repair_MutS/MSH"/>
</dbReference>
<keyword evidence="6" id="KW-0067">ATP-binding</keyword>
<evidence type="ECO:0000256" key="10">
    <source>
        <dbReference type="ARBA" id="ARBA00073549"/>
    </source>
</evidence>
<dbReference type="GO" id="GO:0051026">
    <property type="term" value="P:chiasma assembly"/>
    <property type="evidence" value="ECO:0007669"/>
    <property type="project" value="TreeGrafter"/>
</dbReference>
<evidence type="ECO:0000256" key="2">
    <source>
        <dbReference type="ARBA" id="ARBA00004286"/>
    </source>
</evidence>
<organism evidence="13 14">
    <name type="scientific">Senna tora</name>
    <dbReference type="NCBI Taxonomy" id="362788"/>
    <lineage>
        <taxon>Eukaryota</taxon>
        <taxon>Viridiplantae</taxon>
        <taxon>Streptophyta</taxon>
        <taxon>Embryophyta</taxon>
        <taxon>Tracheophyta</taxon>
        <taxon>Spermatophyta</taxon>
        <taxon>Magnoliopsida</taxon>
        <taxon>eudicotyledons</taxon>
        <taxon>Gunneridae</taxon>
        <taxon>Pentapetalae</taxon>
        <taxon>rosids</taxon>
        <taxon>fabids</taxon>
        <taxon>Fabales</taxon>
        <taxon>Fabaceae</taxon>
        <taxon>Caesalpinioideae</taxon>
        <taxon>Cassia clade</taxon>
        <taxon>Senna</taxon>
    </lineage>
</organism>
<comment type="similarity">
    <text evidence="3">Belongs to the DNA mismatch repair MutS family.</text>
</comment>
<keyword evidence="7" id="KW-0238">DNA-binding</keyword>
<dbReference type="GO" id="GO:0030983">
    <property type="term" value="F:mismatched DNA binding"/>
    <property type="evidence" value="ECO:0007669"/>
    <property type="project" value="InterPro"/>
</dbReference>
<dbReference type="InterPro" id="IPR045076">
    <property type="entry name" value="MutS"/>
</dbReference>
<dbReference type="InterPro" id="IPR007696">
    <property type="entry name" value="DNA_mismatch_repair_MutS_core"/>
</dbReference>
<evidence type="ECO:0000256" key="5">
    <source>
        <dbReference type="ARBA" id="ARBA00022741"/>
    </source>
</evidence>
<evidence type="ECO:0000256" key="1">
    <source>
        <dbReference type="ARBA" id="ARBA00004123"/>
    </source>
</evidence>
<dbReference type="GO" id="GO:0005524">
    <property type="term" value="F:ATP binding"/>
    <property type="evidence" value="ECO:0007669"/>
    <property type="project" value="UniProtKB-KW"/>
</dbReference>
<evidence type="ECO:0000256" key="7">
    <source>
        <dbReference type="ARBA" id="ARBA00023125"/>
    </source>
</evidence>
<comment type="subcellular location">
    <subcellularLocation>
        <location evidence="2">Chromosome</location>
    </subcellularLocation>
    <subcellularLocation>
        <location evidence="1">Nucleus</location>
    </subcellularLocation>
</comment>
<dbReference type="FunFam" id="3.40.50.300:FF:001067">
    <property type="entry name" value="DNA mismatch repair protein MSH5"/>
    <property type="match status" value="1"/>
</dbReference>
<dbReference type="SUPFAM" id="SSF52540">
    <property type="entry name" value="P-loop containing nucleoside triphosphate hydrolases"/>
    <property type="match status" value="1"/>
</dbReference>
<dbReference type="AlphaFoldDB" id="A0A834WG49"/>
<name>A0A834WG49_9FABA</name>
<proteinExistence type="inferred from homology"/>